<proteinExistence type="predicted"/>
<name>A0A8J6KYC7_MICOH</name>
<gene>
    <name evidence="2" type="ORF">LTLLF_114755</name>
</gene>
<feature type="compositionally biased region" description="Acidic residues" evidence="1">
    <location>
        <begin position="58"/>
        <end position="73"/>
    </location>
</feature>
<reference evidence="2" key="1">
    <citation type="submission" date="2020-03" db="EMBL/GenBank/DDBJ databases">
        <title>Studies in the Genomics of Life Span.</title>
        <authorList>
            <person name="Glass D."/>
        </authorList>
    </citation>
    <scope>NUCLEOTIDE SEQUENCE</scope>
    <source>
        <strain evidence="2">LTLLF</strain>
        <tissue evidence="2">Muscle</tissue>
    </source>
</reference>
<accession>A0A8J6KYC7</accession>
<evidence type="ECO:0000313" key="3">
    <source>
        <dbReference type="Proteomes" id="UP000710432"/>
    </source>
</evidence>
<dbReference type="AlphaFoldDB" id="A0A8J6KYC7"/>
<protein>
    <submittedName>
        <fullName evidence="2">Ribosome biogenesis protein BOP1</fullName>
    </submittedName>
</protein>
<dbReference type="Proteomes" id="UP000710432">
    <property type="component" value="Unassembled WGS sequence"/>
</dbReference>
<dbReference type="EMBL" id="JAATJU010009100">
    <property type="protein sequence ID" value="KAH0518920.1"/>
    <property type="molecule type" value="Genomic_DNA"/>
</dbReference>
<evidence type="ECO:0000313" key="2">
    <source>
        <dbReference type="EMBL" id="KAH0518920.1"/>
    </source>
</evidence>
<evidence type="ECO:0000256" key="1">
    <source>
        <dbReference type="SAM" id="MobiDB-lite"/>
    </source>
</evidence>
<feature type="compositionally biased region" description="Acidic residues" evidence="1">
    <location>
        <begin position="109"/>
        <end position="122"/>
    </location>
</feature>
<sequence>MASPLLLTNQSLVGRGLTEGTRGALAAGSDSLSVAGAAQHGGGVCDSEESVFSGLEDSGSDSSEDYDEGVDGADCDKDAKRTEETSEEQAQAGPPCPRTEEVGALTRDEYEEDSSDEEVGLG</sequence>
<organism evidence="2 3">
    <name type="scientific">Microtus ochrogaster</name>
    <name type="common">Prairie vole</name>
    <dbReference type="NCBI Taxonomy" id="79684"/>
    <lineage>
        <taxon>Eukaryota</taxon>
        <taxon>Metazoa</taxon>
        <taxon>Chordata</taxon>
        <taxon>Craniata</taxon>
        <taxon>Vertebrata</taxon>
        <taxon>Euteleostomi</taxon>
        <taxon>Mammalia</taxon>
        <taxon>Eutheria</taxon>
        <taxon>Euarchontoglires</taxon>
        <taxon>Glires</taxon>
        <taxon>Rodentia</taxon>
        <taxon>Myomorpha</taxon>
        <taxon>Muroidea</taxon>
        <taxon>Cricetidae</taxon>
        <taxon>Arvicolinae</taxon>
        <taxon>Microtus</taxon>
    </lineage>
</organism>
<feature type="region of interest" description="Disordered" evidence="1">
    <location>
        <begin position="34"/>
        <end position="122"/>
    </location>
</feature>
<comment type="caution">
    <text evidence="2">The sequence shown here is derived from an EMBL/GenBank/DDBJ whole genome shotgun (WGS) entry which is preliminary data.</text>
</comment>
<feature type="compositionally biased region" description="Basic and acidic residues" evidence="1">
    <location>
        <begin position="74"/>
        <end position="84"/>
    </location>
</feature>